<keyword evidence="3" id="KW-0443">Lipid metabolism</keyword>
<keyword evidence="3" id="KW-0276">Fatty acid metabolism</keyword>
<keyword evidence="1 3" id="KW-0596">Phosphopantetheine</keyword>
<accession>A0A170PBW8</accession>
<dbReference type="InterPro" id="IPR009081">
    <property type="entry name" value="PP-bd_ACP"/>
</dbReference>
<gene>
    <name evidence="3 5" type="primary">acpP</name>
    <name evidence="5" type="ORF">BTSPAZIEG_0237</name>
</gene>
<dbReference type="PROSITE" id="PS50075">
    <property type="entry name" value="CARRIER"/>
    <property type="match status" value="1"/>
</dbReference>
<comment type="pathway">
    <text evidence="3">Lipid metabolism; fatty acid biosynthesis.</text>
</comment>
<reference evidence="6" key="1">
    <citation type="submission" date="2015-10" db="EMBL/GenBank/DDBJ databases">
        <authorList>
            <person name="Manzano-Marin A."/>
            <person name="Manzano-Marin A."/>
        </authorList>
    </citation>
    <scope>NUCLEOTIDE SEQUENCE [LARGE SCALE GENOMIC DNA]</scope>
    <source>
        <strain evidence="6">BTs</strain>
    </source>
</reference>
<dbReference type="Proteomes" id="UP000243633">
    <property type="component" value="Chromosome 1"/>
</dbReference>
<dbReference type="UniPathway" id="UPA00094"/>
<keyword evidence="3" id="KW-0963">Cytoplasm</keyword>
<dbReference type="InterPro" id="IPR003231">
    <property type="entry name" value="ACP"/>
</dbReference>
<keyword evidence="3" id="KW-0444">Lipid biosynthesis</keyword>
<dbReference type="HAMAP" id="MF_01217">
    <property type="entry name" value="Acyl_carrier"/>
    <property type="match status" value="1"/>
</dbReference>
<dbReference type="SUPFAM" id="SSF47336">
    <property type="entry name" value="ACP-like"/>
    <property type="match status" value="1"/>
</dbReference>
<dbReference type="AlphaFoldDB" id="A0A170PBW8"/>
<proteinExistence type="inferred from homology"/>
<organism evidence="5 6">
    <name type="scientific">Buchnera aphidicola subsp. Tuberolachnus salignus</name>
    <dbReference type="NCBI Taxonomy" id="98804"/>
    <lineage>
        <taxon>Bacteria</taxon>
        <taxon>Pseudomonadati</taxon>
        <taxon>Pseudomonadota</taxon>
        <taxon>Gammaproteobacteria</taxon>
        <taxon>Enterobacterales</taxon>
        <taxon>Erwiniaceae</taxon>
        <taxon>Buchnera</taxon>
    </lineage>
</organism>
<dbReference type="GO" id="GO:0000035">
    <property type="term" value="F:acyl binding"/>
    <property type="evidence" value="ECO:0007669"/>
    <property type="project" value="TreeGrafter"/>
</dbReference>
<keyword evidence="2 3" id="KW-0597">Phosphoprotein</keyword>
<dbReference type="GO" id="GO:0000036">
    <property type="term" value="F:acyl carrier activity"/>
    <property type="evidence" value="ECO:0007669"/>
    <property type="project" value="UniProtKB-UniRule"/>
</dbReference>
<dbReference type="PATRIC" id="fig|98804.3.peg.224"/>
<comment type="subcellular location">
    <subcellularLocation>
        <location evidence="3">Cytoplasm</location>
    </subcellularLocation>
</comment>
<dbReference type="PANTHER" id="PTHR20863">
    <property type="entry name" value="ACYL CARRIER PROTEIN"/>
    <property type="match status" value="1"/>
</dbReference>
<dbReference type="RefSeq" id="WP_075472660.1">
    <property type="nucleotide sequence ID" value="NZ_CP135003.1"/>
</dbReference>
<keyword evidence="6" id="KW-1185">Reference proteome</keyword>
<sequence length="79" mass="9401">MNNIQNCVKKIISKQFNYPIEKIKNNYIISEKFKADSLDMIELIMLIEEKFKIELNETNFNTLKTVQNIIDHIVKNVKK</sequence>
<feature type="modified residue" description="O-(pantetheine 4'-phosphoryl)serine" evidence="3">
    <location>
        <position position="37"/>
    </location>
</feature>
<comment type="similarity">
    <text evidence="3">Belongs to the acyl carrier protein (ACP) family.</text>
</comment>
<dbReference type="PANTHER" id="PTHR20863:SF76">
    <property type="entry name" value="CARRIER DOMAIN-CONTAINING PROTEIN"/>
    <property type="match status" value="1"/>
</dbReference>
<evidence type="ECO:0000313" key="6">
    <source>
        <dbReference type="Proteomes" id="UP000243633"/>
    </source>
</evidence>
<dbReference type="EMBL" id="LN890285">
    <property type="protein sequence ID" value="CUR53209.1"/>
    <property type="molecule type" value="Genomic_DNA"/>
</dbReference>
<keyword evidence="3" id="KW-0275">Fatty acid biosynthesis</keyword>
<dbReference type="InterPro" id="IPR036736">
    <property type="entry name" value="ACP-like_sf"/>
</dbReference>
<name>A0A170PBW8_BUCTT</name>
<evidence type="ECO:0000259" key="4">
    <source>
        <dbReference type="PROSITE" id="PS50075"/>
    </source>
</evidence>
<comment type="function">
    <text evidence="3">Carrier of the growing fatty acid chain in fatty acid biosynthesis.</text>
</comment>
<protein>
    <recommendedName>
        <fullName evidence="3">Acyl carrier protein</fullName>
        <shortName evidence="3">ACP</shortName>
    </recommendedName>
</protein>
<dbReference type="GO" id="GO:0005737">
    <property type="term" value="C:cytoplasm"/>
    <property type="evidence" value="ECO:0007669"/>
    <property type="project" value="UniProtKB-SubCell"/>
</dbReference>
<evidence type="ECO:0000256" key="1">
    <source>
        <dbReference type="ARBA" id="ARBA00022450"/>
    </source>
</evidence>
<dbReference type="Gene3D" id="1.10.1200.10">
    <property type="entry name" value="ACP-like"/>
    <property type="match status" value="1"/>
</dbReference>
<dbReference type="STRING" id="98804.BTSPAZIEG_0237"/>
<comment type="PTM">
    <text evidence="3">4'-phosphopantetheine is transferred from CoA to a specific serine of apo-ACP by AcpS. This modification is essential for activity because fatty acids are bound in thioester linkage to the sulfhydryl of the prosthetic group.</text>
</comment>
<evidence type="ECO:0000256" key="3">
    <source>
        <dbReference type="HAMAP-Rule" id="MF_01217"/>
    </source>
</evidence>
<evidence type="ECO:0000313" key="5">
    <source>
        <dbReference type="EMBL" id="CUR53209.1"/>
    </source>
</evidence>
<dbReference type="OrthoDB" id="9804551at2"/>
<evidence type="ECO:0000256" key="2">
    <source>
        <dbReference type="ARBA" id="ARBA00022553"/>
    </source>
</evidence>
<feature type="domain" description="Carrier" evidence="4">
    <location>
        <begin position="2"/>
        <end position="77"/>
    </location>
</feature>
<dbReference type="Pfam" id="PF00550">
    <property type="entry name" value="PP-binding"/>
    <property type="match status" value="1"/>
</dbReference>